<dbReference type="PANTHER" id="PTHR30336:SF18">
    <property type="entry name" value="MEMBRANE PROTEIN"/>
    <property type="match status" value="1"/>
</dbReference>
<keyword evidence="1" id="KW-0812">Transmembrane</keyword>
<keyword evidence="1" id="KW-1133">Transmembrane helix</keyword>
<dbReference type="EMBL" id="BBSI01000034">
    <property type="protein sequence ID" value="GAM81083.1"/>
    <property type="molecule type" value="Genomic_DNA"/>
</dbReference>
<accession>A0A0B8R1M6</accession>
<evidence type="ECO:0000313" key="4">
    <source>
        <dbReference type="Proteomes" id="UP000031847"/>
    </source>
</evidence>
<feature type="transmembrane region" description="Helical" evidence="1">
    <location>
        <begin position="165"/>
        <end position="187"/>
    </location>
</feature>
<organism evidence="3 4">
    <name type="scientific">Lactococcus lactis subsp. lactis</name>
    <name type="common">Streptococcus lactis</name>
    <dbReference type="NCBI Taxonomy" id="1360"/>
    <lineage>
        <taxon>Bacteria</taxon>
        <taxon>Bacillati</taxon>
        <taxon>Bacillota</taxon>
        <taxon>Bacilli</taxon>
        <taxon>Lactobacillales</taxon>
        <taxon>Streptococcaceae</taxon>
        <taxon>Lactococcus</taxon>
    </lineage>
</organism>
<dbReference type="Pfam" id="PF02698">
    <property type="entry name" value="DUF218"/>
    <property type="match status" value="1"/>
</dbReference>
<dbReference type="InterPro" id="IPR014729">
    <property type="entry name" value="Rossmann-like_a/b/a_fold"/>
</dbReference>
<feature type="transmembrane region" description="Helical" evidence="1">
    <location>
        <begin position="20"/>
        <end position="39"/>
    </location>
</feature>
<comment type="caution">
    <text evidence="3">The sequence shown here is derived from an EMBL/GenBank/DDBJ whole genome shotgun (WGS) entry which is preliminary data.</text>
</comment>
<proteinExistence type="predicted"/>
<dbReference type="GO" id="GO:0000270">
    <property type="term" value="P:peptidoglycan metabolic process"/>
    <property type="evidence" value="ECO:0007669"/>
    <property type="project" value="TreeGrafter"/>
</dbReference>
<dbReference type="GO" id="GO:0043164">
    <property type="term" value="P:Gram-negative-bacterium-type cell wall biogenesis"/>
    <property type="evidence" value="ECO:0007669"/>
    <property type="project" value="TreeGrafter"/>
</dbReference>
<evidence type="ECO:0000259" key="2">
    <source>
        <dbReference type="Pfam" id="PF02698"/>
    </source>
</evidence>
<gene>
    <name evidence="3" type="ORF">JCM5805K_2202</name>
</gene>
<protein>
    <submittedName>
        <fullName evidence="3">Uncharacterized conserved protein</fullName>
    </submittedName>
</protein>
<reference evidence="3 4" key="1">
    <citation type="submission" date="2015-01" db="EMBL/GenBank/DDBJ databases">
        <title>Lactococcus lactis subsp.lactis JCM 5805 whole genome shotgun sequence.</title>
        <authorList>
            <person name="Fujii T."/>
            <person name="Tomita Y."/>
            <person name="Ikushima S."/>
            <person name="Fujiwara D."/>
        </authorList>
    </citation>
    <scope>NUCLEOTIDE SEQUENCE [LARGE SCALE GENOMIC DNA]</scope>
    <source>
        <strain evidence="3 4">JCM 5805</strain>
    </source>
</reference>
<dbReference type="CDD" id="cd06259">
    <property type="entry name" value="YdcF-like"/>
    <property type="match status" value="1"/>
</dbReference>
<dbReference type="GO" id="GO:0005886">
    <property type="term" value="C:plasma membrane"/>
    <property type="evidence" value="ECO:0007669"/>
    <property type="project" value="TreeGrafter"/>
</dbReference>
<dbReference type="InterPro" id="IPR051599">
    <property type="entry name" value="Cell_Envelope_Assoc"/>
</dbReference>
<dbReference type="PANTHER" id="PTHR30336">
    <property type="entry name" value="INNER MEMBRANE PROTEIN, PROBABLE PERMEASE"/>
    <property type="match status" value="1"/>
</dbReference>
<name>A0A0B8R1M6_LACLL</name>
<feature type="transmembrane region" description="Helical" evidence="1">
    <location>
        <begin position="350"/>
        <end position="370"/>
    </location>
</feature>
<dbReference type="InterPro" id="IPR003848">
    <property type="entry name" value="DUF218"/>
</dbReference>
<evidence type="ECO:0000313" key="3">
    <source>
        <dbReference type="EMBL" id="GAM81083.1"/>
    </source>
</evidence>
<feature type="transmembrane region" description="Helical" evidence="1">
    <location>
        <begin position="84"/>
        <end position="115"/>
    </location>
</feature>
<feature type="transmembrane region" description="Helical" evidence="1">
    <location>
        <begin position="127"/>
        <end position="145"/>
    </location>
</feature>
<dbReference type="Gene3D" id="3.40.50.620">
    <property type="entry name" value="HUPs"/>
    <property type="match status" value="1"/>
</dbReference>
<feature type="domain" description="DUF218" evidence="2">
    <location>
        <begin position="198"/>
        <end position="311"/>
    </location>
</feature>
<feature type="transmembrane region" description="Helical" evidence="1">
    <location>
        <begin position="55"/>
        <end position="78"/>
    </location>
</feature>
<dbReference type="Proteomes" id="UP000031847">
    <property type="component" value="Unassembled WGS sequence"/>
</dbReference>
<sequence length="373" mass="42752">MTVCFKSRYNNSMDIKNGLFIIGVIPTILFAVLTFIFWWKIRKLKDLRTLRLGRLSFFALLFLWITINGIIGSGLVLTELHQNVLLLLLIAEAVVMFLIIPMIIGIIVPISIVVLTIKMWRRESKSIGNLLLPIVVLTFLVVDWIHLSMGRLPDSWIWLKILGMVYPILSIYLAWQFGIFFLSSWVYGRRVRKQRANYYVVLGAGLIQGEHVGKLLGNRILAAVKAVRDNETILVFSGGQGPDEKVSEARAMQRYAVEVLGFPIERTMLEDQSRTTYENLVFSSQLIREKFLFFTSDYHVFRAALFAAMLKLEAQGGKGGKTAMYYRVPAFIREFIAVLNYEKKKHMIRVGIIVAIFLSIAIVSQIGYFWNQR</sequence>
<dbReference type="AlphaFoldDB" id="A0A0B8R1M6"/>
<keyword evidence="1" id="KW-0472">Membrane</keyword>
<evidence type="ECO:0000256" key="1">
    <source>
        <dbReference type="SAM" id="Phobius"/>
    </source>
</evidence>